<dbReference type="GO" id="GO:0046474">
    <property type="term" value="P:glycerophospholipid biosynthetic process"/>
    <property type="evidence" value="ECO:0007669"/>
    <property type="project" value="TreeGrafter"/>
</dbReference>
<dbReference type="Gene3D" id="1.20.120.1760">
    <property type="match status" value="1"/>
</dbReference>
<evidence type="ECO:0000256" key="2">
    <source>
        <dbReference type="ARBA" id="ARBA00010441"/>
    </source>
</evidence>
<keyword evidence="6 11" id="KW-1133">Transmembrane helix</keyword>
<evidence type="ECO:0000256" key="11">
    <source>
        <dbReference type="SAM" id="Phobius"/>
    </source>
</evidence>
<feature type="transmembrane region" description="Helical" evidence="11">
    <location>
        <begin position="162"/>
        <end position="180"/>
    </location>
</feature>
<dbReference type="PIRSF" id="PIRSF000847">
    <property type="entry name" value="Phos_ph_gly_syn"/>
    <property type="match status" value="1"/>
</dbReference>
<dbReference type="InterPro" id="IPR000462">
    <property type="entry name" value="CDP-OH_P_trans"/>
</dbReference>
<feature type="transmembrane region" description="Helical" evidence="11">
    <location>
        <begin position="12"/>
        <end position="35"/>
    </location>
</feature>
<keyword evidence="4" id="KW-0808">Transferase</keyword>
<evidence type="ECO:0000256" key="6">
    <source>
        <dbReference type="ARBA" id="ARBA00022989"/>
    </source>
</evidence>
<evidence type="ECO:0000256" key="9">
    <source>
        <dbReference type="ARBA" id="ARBA00023209"/>
    </source>
</evidence>
<proteinExistence type="inferred from homology"/>
<gene>
    <name evidence="12" type="ORF">UFOPK3401_00170</name>
</gene>
<organism evidence="12">
    <name type="scientific">freshwater metagenome</name>
    <dbReference type="NCBI Taxonomy" id="449393"/>
    <lineage>
        <taxon>unclassified sequences</taxon>
        <taxon>metagenomes</taxon>
        <taxon>ecological metagenomes</taxon>
    </lineage>
</organism>
<dbReference type="PROSITE" id="PS00379">
    <property type="entry name" value="CDP_ALCOHOL_P_TRANSF"/>
    <property type="match status" value="1"/>
</dbReference>
<evidence type="ECO:0000256" key="7">
    <source>
        <dbReference type="ARBA" id="ARBA00023098"/>
    </source>
</evidence>
<evidence type="ECO:0000256" key="8">
    <source>
        <dbReference type="ARBA" id="ARBA00023136"/>
    </source>
</evidence>
<evidence type="ECO:0000256" key="10">
    <source>
        <dbReference type="ARBA" id="ARBA00023264"/>
    </source>
</evidence>
<keyword evidence="5 11" id="KW-0812">Transmembrane</keyword>
<feature type="transmembrane region" description="Helical" evidence="11">
    <location>
        <begin position="41"/>
        <end position="59"/>
    </location>
</feature>
<keyword evidence="10" id="KW-1208">Phospholipid metabolism</keyword>
<dbReference type="InterPro" id="IPR004570">
    <property type="entry name" value="Phosphatidylglycerol_P_synth"/>
</dbReference>
<evidence type="ECO:0000256" key="4">
    <source>
        <dbReference type="ARBA" id="ARBA00022679"/>
    </source>
</evidence>
<evidence type="ECO:0000256" key="5">
    <source>
        <dbReference type="ARBA" id="ARBA00022692"/>
    </source>
</evidence>
<sequence>MGEVSAQPRALNIPNALTVFRVLLVPVFLYLLIASNTHGDSWRYWALAIYVVASLTDLIDGDYARRTGQITPFGQVADPIADKALIGAALIGLSWLGDLSWWITIIIVARELAVTALRYWARSSGVIPASRGGKLKTVLQLFAVGFYLLPQNGAGLETFRSTLMFITVLVTLVTAGDYWVRAVRLRQVKAELPATGESA</sequence>
<name>A0A6J7CX87_9ZZZZ</name>
<protein>
    <submittedName>
        <fullName evidence="12">Unannotated protein</fullName>
    </submittedName>
</protein>
<evidence type="ECO:0000256" key="1">
    <source>
        <dbReference type="ARBA" id="ARBA00004141"/>
    </source>
</evidence>
<dbReference type="AlphaFoldDB" id="A0A6J7CX87"/>
<comment type="subcellular location">
    <subcellularLocation>
        <location evidence="1">Membrane</location>
        <topology evidence="1">Multi-pass membrane protein</topology>
    </subcellularLocation>
</comment>
<evidence type="ECO:0000313" key="12">
    <source>
        <dbReference type="EMBL" id="CAB4859563.1"/>
    </source>
</evidence>
<dbReference type="InterPro" id="IPR043130">
    <property type="entry name" value="CDP-OH_PTrfase_TM_dom"/>
</dbReference>
<feature type="transmembrane region" description="Helical" evidence="11">
    <location>
        <begin position="80"/>
        <end position="96"/>
    </location>
</feature>
<evidence type="ECO:0000256" key="3">
    <source>
        <dbReference type="ARBA" id="ARBA00022516"/>
    </source>
</evidence>
<dbReference type="PANTHER" id="PTHR14269">
    <property type="entry name" value="CDP-DIACYLGLYCEROL--GLYCEROL-3-PHOSPHATE 3-PHOSPHATIDYLTRANSFERASE-RELATED"/>
    <property type="match status" value="1"/>
</dbReference>
<reference evidence="12" key="1">
    <citation type="submission" date="2020-05" db="EMBL/GenBank/DDBJ databases">
        <authorList>
            <person name="Chiriac C."/>
            <person name="Salcher M."/>
            <person name="Ghai R."/>
            <person name="Kavagutti S V."/>
        </authorList>
    </citation>
    <scope>NUCLEOTIDE SEQUENCE</scope>
</reference>
<keyword evidence="9" id="KW-0594">Phospholipid biosynthesis</keyword>
<dbReference type="GO" id="GO:0016020">
    <property type="term" value="C:membrane"/>
    <property type="evidence" value="ECO:0007669"/>
    <property type="project" value="UniProtKB-SubCell"/>
</dbReference>
<dbReference type="NCBIfam" id="TIGR00560">
    <property type="entry name" value="pgsA"/>
    <property type="match status" value="1"/>
</dbReference>
<dbReference type="InterPro" id="IPR050324">
    <property type="entry name" value="CDP-alcohol_PTase-I"/>
</dbReference>
<dbReference type="GO" id="GO:0008444">
    <property type="term" value="F:CDP-diacylglycerol-glycerol-3-phosphate 3-phosphatidyltransferase activity"/>
    <property type="evidence" value="ECO:0007669"/>
    <property type="project" value="InterPro"/>
</dbReference>
<accession>A0A6J7CX87</accession>
<comment type="similarity">
    <text evidence="2">Belongs to the CDP-alcohol phosphatidyltransferase class-I family.</text>
</comment>
<keyword evidence="3" id="KW-0444">Lipid biosynthesis</keyword>
<dbReference type="PANTHER" id="PTHR14269:SF52">
    <property type="entry name" value="PHOSPHATIDYLGLYCEROPHOSPHATE SYNTHASE-RELATED"/>
    <property type="match status" value="1"/>
</dbReference>
<dbReference type="EMBL" id="CAFBLM010000003">
    <property type="protein sequence ID" value="CAB4859563.1"/>
    <property type="molecule type" value="Genomic_DNA"/>
</dbReference>
<dbReference type="Pfam" id="PF01066">
    <property type="entry name" value="CDP-OH_P_transf"/>
    <property type="match status" value="1"/>
</dbReference>
<keyword evidence="8 11" id="KW-0472">Membrane</keyword>
<dbReference type="InterPro" id="IPR048254">
    <property type="entry name" value="CDP_ALCOHOL_P_TRANSF_CS"/>
</dbReference>
<keyword evidence="7" id="KW-0443">Lipid metabolism</keyword>